<reference evidence="3 4" key="1">
    <citation type="journal article" date="2016" name="PLoS ONE">
        <title>The Identification of Novel Diagnostic Marker Genes for the Detection of Beer Spoiling Pediococcus damnosus Strains Using the BlAst Diagnostic Gene findEr.</title>
        <authorList>
            <person name="Behr J."/>
            <person name="Geissler A.J."/>
            <person name="Schmid J."/>
            <person name="Zehe A."/>
            <person name="Vogel R.F."/>
        </authorList>
    </citation>
    <scope>NUCLEOTIDE SEQUENCE [LARGE SCALE GENOMIC DNA]</scope>
    <source>
        <strain evidence="1 4">TMW 2.1533</strain>
        <strain evidence="2 3">TMW 2.1535</strain>
    </source>
</reference>
<gene>
    <name evidence="1" type="ORF">ADU70_1735</name>
    <name evidence="2" type="ORF">ADU72_0959</name>
</gene>
<name>A0A0R2HJX6_9LACO</name>
<dbReference type="InterPro" id="IPR009057">
    <property type="entry name" value="Homeodomain-like_sf"/>
</dbReference>
<keyword evidence="3" id="KW-1185">Reference proteome</keyword>
<sequence length="185" mass="21081">MARKTNLSTAIVIRKAYEIVQAGDFNDLSYRGLARELNVQPQTLYRYVANIEELQIKVVLVFLNQLIDYAQDAVIGLSGEEAILAFARAIFEFSEQNHSLNSMLTLVSKIKDHDEIVAKIMELRDIPTKILQRSSSDPSKLNQHVQILMSLIFGFIEFTDLGLYRDKEKMTETLIAGMKEAIVNW</sequence>
<organism evidence="1 4">
    <name type="scientific">Pediococcus damnosus</name>
    <dbReference type="NCBI Taxonomy" id="51663"/>
    <lineage>
        <taxon>Bacteria</taxon>
        <taxon>Bacillati</taxon>
        <taxon>Bacillota</taxon>
        <taxon>Bacilli</taxon>
        <taxon>Lactobacillales</taxon>
        <taxon>Lactobacillaceae</taxon>
        <taxon>Pediococcus</taxon>
    </lineage>
</organism>
<evidence type="ECO:0000313" key="1">
    <source>
        <dbReference type="EMBL" id="AMV63205.1"/>
    </source>
</evidence>
<evidence type="ECO:0000313" key="4">
    <source>
        <dbReference type="Proteomes" id="UP000076405"/>
    </source>
</evidence>
<dbReference type="KEGG" id="pdm:ADU72_0959"/>
<dbReference type="Proteomes" id="UP000076405">
    <property type="component" value="Chromosome"/>
</dbReference>
<evidence type="ECO:0000313" key="2">
    <source>
        <dbReference type="EMBL" id="AMV66900.1"/>
    </source>
</evidence>
<dbReference type="Gene3D" id="1.10.10.60">
    <property type="entry name" value="Homeodomain-like"/>
    <property type="match status" value="1"/>
</dbReference>
<proteinExistence type="predicted"/>
<dbReference type="Proteomes" id="UP000076244">
    <property type="component" value="Chromosome"/>
</dbReference>
<dbReference type="Gene3D" id="1.10.357.10">
    <property type="entry name" value="Tetracycline Repressor, domain 2"/>
    <property type="match status" value="1"/>
</dbReference>
<dbReference type="SUPFAM" id="SSF46689">
    <property type="entry name" value="Homeodomain-like"/>
    <property type="match status" value="1"/>
</dbReference>
<protein>
    <submittedName>
        <fullName evidence="1">Transcriptional regulator, TetR family</fullName>
    </submittedName>
</protein>
<dbReference type="AlphaFoldDB" id="A0A0R2HJX6"/>
<accession>A0A0R2HJX6</accession>
<dbReference type="EMBL" id="CP012288">
    <property type="protein sequence ID" value="AMV66900.1"/>
    <property type="molecule type" value="Genomic_DNA"/>
</dbReference>
<dbReference type="EMBL" id="CP012275">
    <property type="protein sequence ID" value="AMV63205.1"/>
    <property type="molecule type" value="Genomic_DNA"/>
</dbReference>
<dbReference type="GeneID" id="57276533"/>
<dbReference type="RefSeq" id="WP_046871751.1">
    <property type="nucleotide sequence ID" value="NZ_BAAAXI010000157.1"/>
</dbReference>
<dbReference type="OrthoDB" id="71867at2"/>
<evidence type="ECO:0000313" key="3">
    <source>
        <dbReference type="Proteomes" id="UP000076244"/>
    </source>
</evidence>